<evidence type="ECO:0000259" key="2">
    <source>
        <dbReference type="PROSITE" id="PS50011"/>
    </source>
</evidence>
<dbReference type="SUPFAM" id="SSF56112">
    <property type="entry name" value="Protein kinase-like (PK-like)"/>
    <property type="match status" value="1"/>
</dbReference>
<reference evidence="4" key="1">
    <citation type="submission" date="2011-07" db="EMBL/GenBank/DDBJ databases">
        <title>Complete genome sequence of Acetobacterium woodii.</title>
        <authorList>
            <person name="Poehlein A."/>
            <person name="Schmidt S."/>
            <person name="Kaster A.-K."/>
            <person name="Goenrich M."/>
            <person name="Vollmers J."/>
            <person name="Thuermer A."/>
            <person name="Gottschalk G."/>
            <person name="Thauer R.K."/>
            <person name="Daniel R."/>
            <person name="Mueller V."/>
        </authorList>
    </citation>
    <scope>NUCLEOTIDE SEQUENCE [LARGE SCALE GENOMIC DNA]</scope>
    <source>
        <strain evidence="4">ATCC 29683 / DSM 1030 / JCM 2381 / KCTC 1655 / WB1</strain>
    </source>
</reference>
<dbReference type="Proteomes" id="UP000007177">
    <property type="component" value="Chromosome"/>
</dbReference>
<protein>
    <recommendedName>
        <fullName evidence="2">Protein kinase domain-containing protein</fullName>
    </recommendedName>
</protein>
<dbReference type="AlphaFoldDB" id="H6LKJ6"/>
<dbReference type="KEGG" id="awo:Awo_c20100"/>
<dbReference type="EMBL" id="CP002987">
    <property type="protein sequence ID" value="AFA48788.1"/>
    <property type="molecule type" value="Genomic_DNA"/>
</dbReference>
<feature type="domain" description="Protein kinase" evidence="2">
    <location>
        <begin position="20"/>
        <end position="243"/>
    </location>
</feature>
<dbReference type="PROSITE" id="PS00107">
    <property type="entry name" value="PROTEIN_KINASE_ATP"/>
    <property type="match status" value="1"/>
</dbReference>
<dbReference type="Pfam" id="PF00069">
    <property type="entry name" value="Pkinase"/>
    <property type="match status" value="1"/>
</dbReference>
<accession>H6LKJ6</accession>
<keyword evidence="1" id="KW-0067">ATP-binding</keyword>
<evidence type="ECO:0000313" key="4">
    <source>
        <dbReference type="Proteomes" id="UP000007177"/>
    </source>
</evidence>
<dbReference type="GO" id="GO:0004672">
    <property type="term" value="F:protein kinase activity"/>
    <property type="evidence" value="ECO:0007669"/>
    <property type="project" value="InterPro"/>
</dbReference>
<dbReference type="InterPro" id="IPR017441">
    <property type="entry name" value="Protein_kinase_ATP_BS"/>
</dbReference>
<dbReference type="PANTHER" id="PTHR24347">
    <property type="entry name" value="SERINE/THREONINE-PROTEIN KINASE"/>
    <property type="match status" value="1"/>
</dbReference>
<dbReference type="eggNOG" id="COG0515">
    <property type="taxonomic scope" value="Bacteria"/>
</dbReference>
<dbReference type="GO" id="GO:0005524">
    <property type="term" value="F:ATP binding"/>
    <property type="evidence" value="ECO:0007669"/>
    <property type="project" value="UniProtKB-UniRule"/>
</dbReference>
<evidence type="ECO:0000313" key="3">
    <source>
        <dbReference type="EMBL" id="AFA48788.1"/>
    </source>
</evidence>
<dbReference type="PROSITE" id="PS50011">
    <property type="entry name" value="PROTEIN_KINASE_DOM"/>
    <property type="match status" value="1"/>
</dbReference>
<dbReference type="CDD" id="cd00180">
    <property type="entry name" value="PKc"/>
    <property type="match status" value="1"/>
</dbReference>
<dbReference type="HOGENOM" id="CLU_000288_135_5_9"/>
<keyword evidence="1" id="KW-0547">Nucleotide-binding</keyword>
<gene>
    <name evidence="3" type="ordered locus">Awo_c20100</name>
</gene>
<dbReference type="Gene3D" id="1.10.510.10">
    <property type="entry name" value="Transferase(Phosphotransferase) domain 1"/>
    <property type="match status" value="1"/>
</dbReference>
<name>H6LKJ6_ACEWD</name>
<dbReference type="InterPro" id="IPR011009">
    <property type="entry name" value="Kinase-like_dom_sf"/>
</dbReference>
<keyword evidence="4" id="KW-1185">Reference proteome</keyword>
<dbReference type="InterPro" id="IPR000719">
    <property type="entry name" value="Prot_kinase_dom"/>
</dbReference>
<dbReference type="SMART" id="SM00220">
    <property type="entry name" value="S_TKc"/>
    <property type="match status" value="1"/>
</dbReference>
<feature type="binding site" evidence="1">
    <location>
        <position position="47"/>
    </location>
    <ligand>
        <name>ATP</name>
        <dbReference type="ChEBI" id="CHEBI:30616"/>
    </ligand>
</feature>
<evidence type="ECO:0000256" key="1">
    <source>
        <dbReference type="PROSITE-ProRule" id="PRU10141"/>
    </source>
</evidence>
<organism evidence="3 4">
    <name type="scientific">Acetobacterium woodii (strain ATCC 29683 / DSM 1030 / JCM 2381 / KCTC 1655 / WB1)</name>
    <dbReference type="NCBI Taxonomy" id="931626"/>
    <lineage>
        <taxon>Bacteria</taxon>
        <taxon>Bacillati</taxon>
        <taxon>Bacillota</taxon>
        <taxon>Clostridia</taxon>
        <taxon>Eubacteriales</taxon>
        <taxon>Eubacteriaceae</taxon>
        <taxon>Acetobacterium</taxon>
    </lineage>
</organism>
<dbReference type="STRING" id="931626.Awo_c20100"/>
<reference evidence="3 4" key="2">
    <citation type="journal article" date="2012" name="PLoS ONE">
        <title>An ancient pathway combining carbon dioxide fixation with the generation and utilization of a sodium ion gradient for ATP synthesis.</title>
        <authorList>
            <person name="Poehlein A."/>
            <person name="Schmidt S."/>
            <person name="Kaster A.K."/>
            <person name="Goenrich M."/>
            <person name="Vollmers J."/>
            <person name="Thurmer A."/>
            <person name="Bertsch J."/>
            <person name="Schuchmann K."/>
            <person name="Voigt B."/>
            <person name="Hecker M."/>
            <person name="Daniel R."/>
            <person name="Thauer R.K."/>
            <person name="Gottschalk G."/>
            <person name="Muller V."/>
        </authorList>
    </citation>
    <scope>NUCLEOTIDE SEQUENCE [LARGE SCALE GENOMIC DNA]</scope>
    <source>
        <strain evidence="4">ATCC 29683 / DSM 1030 / JCM 2381 / KCTC 1655 / WB1</strain>
    </source>
</reference>
<proteinExistence type="predicted"/>
<sequence length="243" mass="28173">MKSNGKKVISLEGALSYWGFRLKQRIGQGRFGTCYEISGNSGNYVLKLYHANDVKRRKEKLVWEGKWLKMVDHPAIPEVIADFDQDGFYGLILEKMTGNDLEALIDSDHEFKKEEIIAILTQLIEIVDYLYGLKISHRDLKVSNILWTGSKLALIDFGSARFIPQFNKRFNPDFWGIGDVFMRLSAMCHEIMPSSDDFLIDQLRLNDNEKIVLKRMLYIETPYQNINELKHDFNAAFLNNNLI</sequence>